<keyword evidence="6" id="KW-0598">Phosphotransferase system</keyword>
<evidence type="ECO:0000256" key="9">
    <source>
        <dbReference type="ARBA" id="ARBA00041175"/>
    </source>
</evidence>
<organism evidence="12 13">
    <name type="scientific">Propionispira arboris</name>
    <dbReference type="NCBI Taxonomy" id="84035"/>
    <lineage>
        <taxon>Bacteria</taxon>
        <taxon>Bacillati</taxon>
        <taxon>Bacillota</taxon>
        <taxon>Negativicutes</taxon>
        <taxon>Selenomonadales</taxon>
        <taxon>Selenomonadaceae</taxon>
        <taxon>Propionispira</taxon>
    </lineage>
</organism>
<dbReference type="PANTHER" id="PTHR36203:SF1">
    <property type="entry name" value="ASCORBATE-SPECIFIC PTS SYSTEM EIIA COMPONENT"/>
    <property type="match status" value="1"/>
</dbReference>
<dbReference type="EMBL" id="FNZK01000013">
    <property type="protein sequence ID" value="SEJ67929.1"/>
    <property type="molecule type" value="Genomic_DNA"/>
</dbReference>
<evidence type="ECO:0000313" key="13">
    <source>
        <dbReference type="Proteomes" id="UP000199662"/>
    </source>
</evidence>
<evidence type="ECO:0000313" key="12">
    <source>
        <dbReference type="EMBL" id="SEJ67929.1"/>
    </source>
</evidence>
<dbReference type="Proteomes" id="UP000199662">
    <property type="component" value="Unassembled WGS sequence"/>
</dbReference>
<name>A0A1H7AQT2_9FIRM</name>
<evidence type="ECO:0000259" key="11">
    <source>
        <dbReference type="PROSITE" id="PS51094"/>
    </source>
</evidence>
<dbReference type="InterPro" id="IPR016152">
    <property type="entry name" value="PTrfase/Anion_transptr"/>
</dbReference>
<gene>
    <name evidence="12" type="ORF">SAMN05660742_113110</name>
</gene>
<proteinExistence type="predicted"/>
<evidence type="ECO:0000256" key="7">
    <source>
        <dbReference type="ARBA" id="ARBA00022777"/>
    </source>
</evidence>
<keyword evidence="7" id="KW-0418">Kinase</keyword>
<evidence type="ECO:0000256" key="2">
    <source>
        <dbReference type="ARBA" id="ARBA00022448"/>
    </source>
</evidence>
<dbReference type="Pfam" id="PF00359">
    <property type="entry name" value="PTS_EIIA_2"/>
    <property type="match status" value="1"/>
</dbReference>
<keyword evidence="13" id="KW-1185">Reference proteome</keyword>
<dbReference type="GO" id="GO:0016301">
    <property type="term" value="F:kinase activity"/>
    <property type="evidence" value="ECO:0007669"/>
    <property type="project" value="UniProtKB-KW"/>
</dbReference>
<comment type="function">
    <text evidence="8">The phosphoenolpyruvate-dependent sugar phosphotransferase system (sugar PTS), a major carbohydrate active transport system, catalyzes the phosphorylation of incoming sugar substrates concomitantly with their translocation across the cell membrane. The enzyme II UlaABC PTS system is involved in ascorbate transport.</text>
</comment>
<dbReference type="STRING" id="84035.SAMN05660742_113110"/>
<accession>A0A1H7AQT2</accession>
<dbReference type="InterPro" id="IPR002178">
    <property type="entry name" value="PTS_EIIA_type-2_dom"/>
</dbReference>
<dbReference type="PROSITE" id="PS51094">
    <property type="entry name" value="PTS_EIIA_TYPE_2"/>
    <property type="match status" value="1"/>
</dbReference>
<keyword evidence="2" id="KW-0813">Transport</keyword>
<sequence length="162" mass="18169">MLGNLTKYLNEKTIRTQVECQNWEEAVRKVGNILFENGDVESSYVDGMIKYVKKYGPYIVLMPGFALAHARPEDGAKKVAMCMITLKTPVKFGHENYDPVYVVMGLSAPAKERHVEALADICNILKEEKILEVIKCAQAANDIMKIFNSDETLLSQQEIAPS</sequence>
<dbReference type="RefSeq" id="WP_091832655.1">
    <property type="nucleotide sequence ID" value="NZ_FNZK01000013.1"/>
</dbReference>
<evidence type="ECO:0000256" key="4">
    <source>
        <dbReference type="ARBA" id="ARBA00022553"/>
    </source>
</evidence>
<dbReference type="InterPro" id="IPR051351">
    <property type="entry name" value="Ascorbate-PTS_EIIA_comp"/>
</dbReference>
<dbReference type="PANTHER" id="PTHR36203">
    <property type="entry name" value="ASCORBATE-SPECIFIC PTS SYSTEM EIIA COMPONENT"/>
    <property type="match status" value="1"/>
</dbReference>
<keyword evidence="5" id="KW-0808">Transferase</keyword>
<dbReference type="Gene3D" id="3.40.930.10">
    <property type="entry name" value="Mannitol-specific EII, Chain A"/>
    <property type="match status" value="1"/>
</dbReference>
<evidence type="ECO:0000256" key="8">
    <source>
        <dbReference type="ARBA" id="ARBA00037387"/>
    </source>
</evidence>
<keyword evidence="3" id="KW-0963">Cytoplasm</keyword>
<evidence type="ECO:0000256" key="6">
    <source>
        <dbReference type="ARBA" id="ARBA00022683"/>
    </source>
</evidence>
<feature type="domain" description="PTS EIIA type-2" evidence="11">
    <location>
        <begin position="7"/>
        <end position="150"/>
    </location>
</feature>
<evidence type="ECO:0000256" key="5">
    <source>
        <dbReference type="ARBA" id="ARBA00022679"/>
    </source>
</evidence>
<dbReference type="SUPFAM" id="SSF55804">
    <property type="entry name" value="Phoshotransferase/anion transport protein"/>
    <property type="match status" value="1"/>
</dbReference>
<dbReference type="GO" id="GO:0009401">
    <property type="term" value="P:phosphoenolpyruvate-dependent sugar phosphotransferase system"/>
    <property type="evidence" value="ECO:0007669"/>
    <property type="project" value="UniProtKB-KW"/>
</dbReference>
<protein>
    <recommendedName>
        <fullName evidence="9">Ascorbate-specific PTS system EIIA component</fullName>
    </recommendedName>
    <alternativeName>
        <fullName evidence="10">Ascorbate-specific phosphotransferase enzyme IIA component</fullName>
    </alternativeName>
</protein>
<dbReference type="AlphaFoldDB" id="A0A1H7AQT2"/>
<evidence type="ECO:0000256" key="3">
    <source>
        <dbReference type="ARBA" id="ARBA00022490"/>
    </source>
</evidence>
<evidence type="ECO:0000256" key="1">
    <source>
        <dbReference type="ARBA" id="ARBA00004496"/>
    </source>
</evidence>
<dbReference type="GO" id="GO:0005737">
    <property type="term" value="C:cytoplasm"/>
    <property type="evidence" value="ECO:0007669"/>
    <property type="project" value="UniProtKB-SubCell"/>
</dbReference>
<keyword evidence="4" id="KW-0597">Phosphoprotein</keyword>
<evidence type="ECO:0000256" key="10">
    <source>
        <dbReference type="ARBA" id="ARBA00042072"/>
    </source>
</evidence>
<comment type="subcellular location">
    <subcellularLocation>
        <location evidence="1">Cytoplasm</location>
    </subcellularLocation>
</comment>
<reference evidence="12 13" key="1">
    <citation type="submission" date="2016-10" db="EMBL/GenBank/DDBJ databases">
        <authorList>
            <person name="de Groot N.N."/>
        </authorList>
    </citation>
    <scope>NUCLEOTIDE SEQUENCE [LARGE SCALE GENOMIC DNA]</scope>
    <source>
        <strain evidence="12 13">DSM 2179</strain>
    </source>
</reference>